<dbReference type="EMBL" id="PDXF01000095">
    <property type="protein sequence ID" value="RYN88518.1"/>
    <property type="molecule type" value="Genomic_DNA"/>
</dbReference>
<sequence>MFLIIPPKEDTPSLRQEQESAVAAAGNEDQPEEIRSRVRKACNRCRLRKVKCNGRIPCTRCERDHATCKIDSNMVGLKNLSRSYIASLEEQQISLLSALRELRRQAPNDRVVCDTIDQLQRKGFDIDSLKFKDQHTDLSQSEARTEQSETVRPTSISWDYNQISMDDIQSLLQQPATPQAVSDLLWHFGDVANQDLIQSQTQSMPLQVDNSYPGPAFQENIESTMEPIFQRPE</sequence>
<dbReference type="Pfam" id="PF00172">
    <property type="entry name" value="Zn_clus"/>
    <property type="match status" value="1"/>
</dbReference>
<protein>
    <recommendedName>
        <fullName evidence="9">Zn(2)-C6 fungal-type domain-containing protein</fullName>
    </recommendedName>
</protein>
<dbReference type="Proteomes" id="UP000293195">
    <property type="component" value="Unassembled WGS sequence"/>
</dbReference>
<evidence type="ECO:0000256" key="2">
    <source>
        <dbReference type="ARBA" id="ARBA00022723"/>
    </source>
</evidence>
<keyword evidence="6" id="KW-0804">Transcription</keyword>
<keyword evidence="7" id="KW-0539">Nucleus</keyword>
<gene>
    <name evidence="10" type="ORF">AA0119_g11786</name>
</gene>
<evidence type="ECO:0000256" key="3">
    <source>
        <dbReference type="ARBA" id="ARBA00022833"/>
    </source>
</evidence>
<name>A0ABY0FT83_9PLEO</name>
<dbReference type="PANTHER" id="PTHR47782:SF1">
    <property type="entry name" value="PYRIMIDINE PATHWAY REGULATORY PROTEIN 1"/>
    <property type="match status" value="1"/>
</dbReference>
<dbReference type="PANTHER" id="PTHR47782">
    <property type="entry name" value="ZN(II)2CYS6 TRANSCRIPTION FACTOR (EUROFUNG)-RELATED"/>
    <property type="match status" value="1"/>
</dbReference>
<dbReference type="InterPro" id="IPR052202">
    <property type="entry name" value="Yeast_MetPath_Reg"/>
</dbReference>
<keyword evidence="3" id="KW-0862">Zinc</keyword>
<reference evidence="11" key="1">
    <citation type="journal article" date="2019" name="bioRxiv">
        <title>Genomics, evolutionary history and diagnostics of the Alternaria alternata species group including apple and Asian pear pathotypes.</title>
        <authorList>
            <person name="Armitage A.D."/>
            <person name="Cockerton H.M."/>
            <person name="Sreenivasaprasad S."/>
            <person name="Woodhall J.W."/>
            <person name="Lane C.R."/>
            <person name="Harrison R.J."/>
            <person name="Clarkson J.P."/>
        </authorList>
    </citation>
    <scope>NUCLEOTIDE SEQUENCE [LARGE SCALE GENOMIC DNA]</scope>
    <source>
        <strain evidence="11">FERA 635</strain>
    </source>
</reference>
<evidence type="ECO:0000256" key="4">
    <source>
        <dbReference type="ARBA" id="ARBA00023015"/>
    </source>
</evidence>
<proteinExistence type="predicted"/>
<evidence type="ECO:0000256" key="7">
    <source>
        <dbReference type="ARBA" id="ARBA00023242"/>
    </source>
</evidence>
<dbReference type="Gene3D" id="4.10.240.10">
    <property type="entry name" value="Zn(2)-C6 fungal-type DNA-binding domain"/>
    <property type="match status" value="1"/>
</dbReference>
<keyword evidence="2" id="KW-0479">Metal-binding</keyword>
<feature type="domain" description="Zn(2)-C6 fungal-type" evidence="9">
    <location>
        <begin position="41"/>
        <end position="70"/>
    </location>
</feature>
<evidence type="ECO:0000256" key="5">
    <source>
        <dbReference type="ARBA" id="ARBA00023125"/>
    </source>
</evidence>
<keyword evidence="5" id="KW-0238">DNA-binding</keyword>
<evidence type="ECO:0000256" key="8">
    <source>
        <dbReference type="SAM" id="MobiDB-lite"/>
    </source>
</evidence>
<evidence type="ECO:0000313" key="11">
    <source>
        <dbReference type="Proteomes" id="UP000293195"/>
    </source>
</evidence>
<evidence type="ECO:0000256" key="1">
    <source>
        <dbReference type="ARBA" id="ARBA00004123"/>
    </source>
</evidence>
<organism evidence="10 11">
    <name type="scientific">Alternaria tenuissima</name>
    <dbReference type="NCBI Taxonomy" id="119927"/>
    <lineage>
        <taxon>Eukaryota</taxon>
        <taxon>Fungi</taxon>
        <taxon>Dikarya</taxon>
        <taxon>Ascomycota</taxon>
        <taxon>Pezizomycotina</taxon>
        <taxon>Dothideomycetes</taxon>
        <taxon>Pleosporomycetidae</taxon>
        <taxon>Pleosporales</taxon>
        <taxon>Pleosporineae</taxon>
        <taxon>Pleosporaceae</taxon>
        <taxon>Alternaria</taxon>
        <taxon>Alternaria sect. Alternaria</taxon>
        <taxon>Alternaria alternata complex</taxon>
    </lineage>
</organism>
<comment type="subcellular location">
    <subcellularLocation>
        <location evidence="1">Nucleus</location>
    </subcellularLocation>
</comment>
<feature type="compositionally biased region" description="Basic and acidic residues" evidence="8">
    <location>
        <begin position="7"/>
        <end position="18"/>
    </location>
</feature>
<dbReference type="PROSITE" id="PS00463">
    <property type="entry name" value="ZN2_CY6_FUNGAL_1"/>
    <property type="match status" value="1"/>
</dbReference>
<dbReference type="SMART" id="SM00066">
    <property type="entry name" value="GAL4"/>
    <property type="match status" value="1"/>
</dbReference>
<comment type="caution">
    <text evidence="10">The sequence shown here is derived from an EMBL/GenBank/DDBJ whole genome shotgun (WGS) entry which is preliminary data.</text>
</comment>
<dbReference type="InterPro" id="IPR001138">
    <property type="entry name" value="Zn2Cys6_DnaBD"/>
</dbReference>
<evidence type="ECO:0000256" key="6">
    <source>
        <dbReference type="ARBA" id="ARBA00023163"/>
    </source>
</evidence>
<evidence type="ECO:0000259" key="9">
    <source>
        <dbReference type="PROSITE" id="PS50048"/>
    </source>
</evidence>
<keyword evidence="4" id="KW-0805">Transcription regulation</keyword>
<feature type="region of interest" description="Disordered" evidence="8">
    <location>
        <begin position="1"/>
        <end position="30"/>
    </location>
</feature>
<evidence type="ECO:0000313" key="10">
    <source>
        <dbReference type="EMBL" id="RYN88518.1"/>
    </source>
</evidence>
<dbReference type="CDD" id="cd00067">
    <property type="entry name" value="GAL4"/>
    <property type="match status" value="1"/>
</dbReference>
<keyword evidence="11" id="KW-1185">Reference proteome</keyword>
<accession>A0ABY0FT83</accession>
<dbReference type="PROSITE" id="PS50048">
    <property type="entry name" value="ZN2_CY6_FUNGAL_2"/>
    <property type="match status" value="1"/>
</dbReference>
<dbReference type="InterPro" id="IPR036864">
    <property type="entry name" value="Zn2-C6_fun-type_DNA-bd_sf"/>
</dbReference>
<dbReference type="SUPFAM" id="SSF57701">
    <property type="entry name" value="Zn2/Cys6 DNA-binding domain"/>
    <property type="match status" value="1"/>
</dbReference>